<name>A0A763YHL4_SALER</name>
<dbReference type="Gene3D" id="3.40.50.300">
    <property type="entry name" value="P-loop containing nucleotide triphosphate hydrolases"/>
    <property type="match status" value="1"/>
</dbReference>
<dbReference type="InterPro" id="IPR047985">
    <property type="entry name" value="StbB-like"/>
</dbReference>
<gene>
    <name evidence="1" type="ORF">G8549_004533</name>
</gene>
<protein>
    <submittedName>
        <fullName evidence="1">Transcriptional regulator</fullName>
    </submittedName>
</protein>
<dbReference type="SUPFAM" id="SSF52540">
    <property type="entry name" value="P-loop containing nucleoside triphosphate hydrolases"/>
    <property type="match status" value="1"/>
</dbReference>
<organism evidence="1">
    <name type="scientific">Salmonella enterica</name>
    <name type="common">Salmonella choleraesuis</name>
    <dbReference type="NCBI Taxonomy" id="28901"/>
    <lineage>
        <taxon>Bacteria</taxon>
        <taxon>Pseudomonadati</taxon>
        <taxon>Pseudomonadota</taxon>
        <taxon>Gammaproteobacteria</taxon>
        <taxon>Enterobacterales</taxon>
        <taxon>Enterobacteriaceae</taxon>
        <taxon>Salmonella</taxon>
    </lineage>
</organism>
<dbReference type="AlphaFoldDB" id="A0A763YHL4"/>
<comment type="caution">
    <text evidence="1">The sequence shown here is derived from an EMBL/GenBank/DDBJ whole genome shotgun (WGS) entry which is preliminary data.</text>
</comment>
<accession>A0A763YHL4</accession>
<dbReference type="NCBIfam" id="NF041292">
    <property type="entry name" value="StbB"/>
    <property type="match status" value="1"/>
</dbReference>
<dbReference type="EMBL" id="DAAYKR010000016">
    <property type="protein sequence ID" value="HAG4612920.1"/>
    <property type="molecule type" value="Genomic_DNA"/>
</dbReference>
<proteinExistence type="predicted"/>
<dbReference type="InterPro" id="IPR027417">
    <property type="entry name" value="P-loop_NTPase"/>
</dbReference>
<sequence>MYLKAAILNNSGNVGKSTICQAMLKPRLEDAEIIKVETINSDGTNDSKLSAKEFDEILKRIDDVDCTLIDVGASNIEQFMVQMLEFQGSHELIDYFIVPVTPQDKQQRDSIATINNLLDMGIELERIKVIFNMAEKDLAIDKQFAIFLADKTCKKIAGNTPSIVYHNNIFTILTKSKLKYDDVYHDDRDFRSLIRAAASKEERQELSNLRTVKMLMNGFNSDLDIAFENLSLS</sequence>
<reference evidence="1" key="2">
    <citation type="submission" date="2020-02" db="EMBL/GenBank/DDBJ databases">
        <authorList>
            <consortium name="NCBI Pathogen Detection Project"/>
        </authorList>
    </citation>
    <scope>NUCLEOTIDE SEQUENCE</scope>
    <source>
        <strain evidence="1">MA.CCC_P6</strain>
    </source>
</reference>
<reference evidence="1" key="1">
    <citation type="journal article" date="2018" name="Genome Biol.">
        <title>SKESA: strategic k-mer extension for scrupulous assemblies.</title>
        <authorList>
            <person name="Souvorov A."/>
            <person name="Agarwala R."/>
            <person name="Lipman D.J."/>
        </authorList>
    </citation>
    <scope>NUCLEOTIDE SEQUENCE</scope>
    <source>
        <strain evidence="1">MA.CCC_P6</strain>
    </source>
</reference>
<evidence type="ECO:0000313" key="1">
    <source>
        <dbReference type="EMBL" id="HAG4612920.1"/>
    </source>
</evidence>